<organism evidence="2 3">
    <name type="scientific">Candidatus Marithioploca araucensis</name>
    <dbReference type="NCBI Taxonomy" id="70273"/>
    <lineage>
        <taxon>Bacteria</taxon>
        <taxon>Pseudomonadati</taxon>
        <taxon>Pseudomonadota</taxon>
        <taxon>Gammaproteobacteria</taxon>
        <taxon>Thiotrichales</taxon>
        <taxon>Thiotrichaceae</taxon>
        <taxon>Candidatus Marithioploca</taxon>
    </lineage>
</organism>
<feature type="non-terminal residue" evidence="2">
    <location>
        <position position="1"/>
    </location>
</feature>
<evidence type="ECO:0000313" key="2">
    <source>
        <dbReference type="EMBL" id="MDM8563516.1"/>
    </source>
</evidence>
<feature type="domain" description="PIN" evidence="1">
    <location>
        <begin position="7"/>
        <end position="72"/>
    </location>
</feature>
<dbReference type="InterPro" id="IPR029060">
    <property type="entry name" value="PIN-like_dom_sf"/>
</dbReference>
<name>A0ABT7VVC9_9GAMM</name>
<dbReference type="InterPro" id="IPR002716">
    <property type="entry name" value="PIN_dom"/>
</dbReference>
<evidence type="ECO:0000313" key="3">
    <source>
        <dbReference type="Proteomes" id="UP001171945"/>
    </source>
</evidence>
<dbReference type="Gene3D" id="3.40.50.1010">
    <property type="entry name" value="5'-nuclease"/>
    <property type="match status" value="1"/>
</dbReference>
<dbReference type="CDD" id="cd09881">
    <property type="entry name" value="PIN_VapC4-5_FitB-like"/>
    <property type="match status" value="1"/>
</dbReference>
<dbReference type="Proteomes" id="UP001171945">
    <property type="component" value="Unassembled WGS sequence"/>
</dbReference>
<reference evidence="2" key="1">
    <citation type="submission" date="2023-06" db="EMBL/GenBank/DDBJ databases">
        <title>Uncultivated large filamentous bacteria from sulfidic sediments reveal new species and different genomic features in energy metabolism and defense.</title>
        <authorList>
            <person name="Fonseca A."/>
        </authorList>
    </citation>
    <scope>NUCLEOTIDE SEQUENCE</scope>
    <source>
        <strain evidence="2">HSG4</strain>
    </source>
</reference>
<protein>
    <submittedName>
        <fullName evidence="2">Type II toxin-antitoxin system VapC family toxin</fullName>
    </submittedName>
</protein>
<dbReference type="Pfam" id="PF01850">
    <property type="entry name" value="PIN"/>
    <property type="match status" value="1"/>
</dbReference>
<evidence type="ECO:0000259" key="1">
    <source>
        <dbReference type="Pfam" id="PF01850"/>
    </source>
</evidence>
<dbReference type="SUPFAM" id="SSF88723">
    <property type="entry name" value="PIN domain-like"/>
    <property type="match status" value="1"/>
</dbReference>
<proteinExistence type="predicted"/>
<gene>
    <name evidence="2" type="ORF">QUF54_09200</name>
</gene>
<comment type="caution">
    <text evidence="2">The sequence shown here is derived from an EMBL/GenBank/DDBJ whole genome shotgun (WGS) entry which is preliminary data.</text>
</comment>
<dbReference type="EMBL" id="JAUCGM010000688">
    <property type="protein sequence ID" value="MDM8563516.1"/>
    <property type="molecule type" value="Genomic_DNA"/>
</dbReference>
<sequence>EYSKYKEANLQELKAFIEVVPPLLIDREVWQFFGEAKAQLRKLGKKMPDIDLLIASTAKRYNLVLVTNDKHMVLLDCLSELFVKRENWSQSDNI</sequence>
<keyword evidence="3" id="KW-1185">Reference proteome</keyword>
<accession>A0ABT7VVC9</accession>